<keyword evidence="2" id="KW-0472">Membrane</keyword>
<organism evidence="3 4">
    <name type="scientific">Rhamnella rubrinervis</name>
    <dbReference type="NCBI Taxonomy" id="2594499"/>
    <lineage>
        <taxon>Eukaryota</taxon>
        <taxon>Viridiplantae</taxon>
        <taxon>Streptophyta</taxon>
        <taxon>Embryophyta</taxon>
        <taxon>Tracheophyta</taxon>
        <taxon>Spermatophyta</taxon>
        <taxon>Magnoliopsida</taxon>
        <taxon>eudicotyledons</taxon>
        <taxon>Gunneridae</taxon>
        <taxon>Pentapetalae</taxon>
        <taxon>rosids</taxon>
        <taxon>fabids</taxon>
        <taxon>Rosales</taxon>
        <taxon>Rhamnaceae</taxon>
        <taxon>rhamnoid group</taxon>
        <taxon>Rhamneae</taxon>
        <taxon>Rhamnella</taxon>
    </lineage>
</organism>
<dbReference type="PANTHER" id="PTHR38225:SF4">
    <property type="entry name" value="PROTEIN, PUTATIVE-RELATED"/>
    <property type="match status" value="1"/>
</dbReference>
<reference evidence="3" key="1">
    <citation type="submission" date="2020-03" db="EMBL/GenBank/DDBJ databases">
        <title>A high-quality chromosome-level genome assembly of a woody plant with both climbing and erect habits, Rhamnella rubrinervis.</title>
        <authorList>
            <person name="Lu Z."/>
            <person name="Yang Y."/>
            <person name="Zhu X."/>
            <person name="Sun Y."/>
        </authorList>
    </citation>
    <scope>NUCLEOTIDE SEQUENCE</scope>
    <source>
        <strain evidence="3">BYM</strain>
        <tissue evidence="3">Leaf</tissue>
    </source>
</reference>
<accession>A0A8K0H237</accession>
<comment type="caution">
    <text evidence="3">The sequence shown here is derived from an EMBL/GenBank/DDBJ whole genome shotgun (WGS) entry which is preliminary data.</text>
</comment>
<gene>
    <name evidence="3" type="ORF">FNV43_RR14016</name>
</gene>
<keyword evidence="2" id="KW-1133">Transmembrane helix</keyword>
<dbReference type="Proteomes" id="UP000796880">
    <property type="component" value="Unassembled WGS sequence"/>
</dbReference>
<name>A0A8K0H237_9ROSA</name>
<feature type="transmembrane region" description="Helical" evidence="2">
    <location>
        <begin position="147"/>
        <end position="173"/>
    </location>
</feature>
<sequence>MDEEEEVDHNKALDEEEDVHDYSLESTKALPKRIQTTSFDEIRIRVCVSDTFDEIRIAKAILDALKHNRIDHAAVKARAQSFRDEGRYSNSSKMVDGNMRVLRERMEVVRIKEKLERCCRGQLGWNYAPNYNYKLRRDTGLMKTVEVAGVIGGTLGFTFFSATLLLCFFSLFVNLNQIY</sequence>
<dbReference type="OrthoDB" id="1667576at2759"/>
<evidence type="ECO:0000256" key="1">
    <source>
        <dbReference type="SAM" id="MobiDB-lite"/>
    </source>
</evidence>
<keyword evidence="4" id="KW-1185">Reference proteome</keyword>
<evidence type="ECO:0000313" key="3">
    <source>
        <dbReference type="EMBL" id="KAF3444326.1"/>
    </source>
</evidence>
<keyword evidence="2" id="KW-0812">Transmembrane</keyword>
<protein>
    <submittedName>
        <fullName evidence="3">Uncharacterized protein</fullName>
    </submittedName>
</protein>
<evidence type="ECO:0000313" key="4">
    <source>
        <dbReference type="Proteomes" id="UP000796880"/>
    </source>
</evidence>
<dbReference type="EMBL" id="VOIH02000006">
    <property type="protein sequence ID" value="KAF3444326.1"/>
    <property type="molecule type" value="Genomic_DNA"/>
</dbReference>
<proteinExistence type="predicted"/>
<feature type="region of interest" description="Disordered" evidence="1">
    <location>
        <begin position="1"/>
        <end position="22"/>
    </location>
</feature>
<evidence type="ECO:0000256" key="2">
    <source>
        <dbReference type="SAM" id="Phobius"/>
    </source>
</evidence>
<dbReference type="AlphaFoldDB" id="A0A8K0H237"/>
<dbReference type="PANTHER" id="PTHR38225">
    <property type="entry name" value="PROTEIN, PUTATIVE-RELATED"/>
    <property type="match status" value="1"/>
</dbReference>